<dbReference type="GO" id="GO:0004823">
    <property type="term" value="F:leucine-tRNA ligase activity"/>
    <property type="evidence" value="ECO:0007669"/>
    <property type="project" value="UniProtKB-EC"/>
</dbReference>
<evidence type="ECO:0000256" key="1">
    <source>
        <dbReference type="ARBA" id="ARBA00005594"/>
    </source>
</evidence>
<dbReference type="InterPro" id="IPR015413">
    <property type="entry name" value="Methionyl/Leucyl_tRNA_Synth"/>
</dbReference>
<dbReference type="SUPFAM" id="SSF50677">
    <property type="entry name" value="ValRS/IleRS/LeuRS editing domain"/>
    <property type="match status" value="1"/>
</dbReference>
<dbReference type="PRINTS" id="PR00985">
    <property type="entry name" value="TRNASYNTHLEU"/>
</dbReference>
<keyword evidence="7 10" id="KW-0030">Aminoacyl-tRNA synthetase</keyword>
<gene>
    <name evidence="15" type="ORF">HJC23_011601</name>
</gene>
<dbReference type="SUPFAM" id="SSF47323">
    <property type="entry name" value="Anticodon-binding domain of a subclass of class I aminoacyl-tRNA synthetases"/>
    <property type="match status" value="1"/>
</dbReference>
<accession>A0ABD3QS28</accession>
<evidence type="ECO:0000259" key="13">
    <source>
        <dbReference type="Pfam" id="PF09334"/>
    </source>
</evidence>
<evidence type="ECO:0000313" key="16">
    <source>
        <dbReference type="Proteomes" id="UP001516023"/>
    </source>
</evidence>
<dbReference type="PROSITE" id="PS00178">
    <property type="entry name" value="AA_TRNA_LIGASE_I"/>
    <property type="match status" value="1"/>
</dbReference>
<dbReference type="SUPFAM" id="SSF52374">
    <property type="entry name" value="Nucleotidylyl transferase"/>
    <property type="match status" value="1"/>
</dbReference>
<dbReference type="PANTHER" id="PTHR43740">
    <property type="entry name" value="LEUCYL-TRNA SYNTHETASE"/>
    <property type="match status" value="1"/>
</dbReference>
<evidence type="ECO:0000256" key="2">
    <source>
        <dbReference type="ARBA" id="ARBA00013164"/>
    </source>
</evidence>
<protein>
    <recommendedName>
        <fullName evidence="2">leucine--tRNA ligase</fullName>
        <ecNumber evidence="2">6.1.1.4</ecNumber>
    </recommendedName>
    <alternativeName>
        <fullName evidence="8">Leucyl-tRNA synthetase</fullName>
    </alternativeName>
</protein>
<dbReference type="FunFam" id="1.10.730.10:FF:000012">
    <property type="entry name" value="Leucine--tRNA ligase"/>
    <property type="match status" value="1"/>
</dbReference>
<dbReference type="InterPro" id="IPR013155">
    <property type="entry name" value="M/V/L/I-tRNA-synth_anticd-bd"/>
</dbReference>
<dbReference type="GO" id="GO:0005739">
    <property type="term" value="C:mitochondrion"/>
    <property type="evidence" value="ECO:0007669"/>
    <property type="project" value="UniProtKB-ARBA"/>
</dbReference>
<dbReference type="PANTHER" id="PTHR43740:SF2">
    <property type="entry name" value="LEUCINE--TRNA LIGASE, MITOCHONDRIAL"/>
    <property type="match status" value="1"/>
</dbReference>
<dbReference type="Pfam" id="PF09334">
    <property type="entry name" value="tRNA-synt_1g"/>
    <property type="match status" value="2"/>
</dbReference>
<dbReference type="CDD" id="cd00812">
    <property type="entry name" value="LeuRS_core"/>
    <property type="match status" value="1"/>
</dbReference>
<dbReference type="HAMAP" id="MF_00049_B">
    <property type="entry name" value="Leu_tRNA_synth_B"/>
    <property type="match status" value="1"/>
</dbReference>
<keyword evidence="6 10" id="KW-0648">Protein biosynthesis</keyword>
<keyword evidence="4 10" id="KW-0547">Nucleotide-binding</keyword>
<dbReference type="Gene3D" id="1.10.730.10">
    <property type="entry name" value="Isoleucyl-tRNA Synthetase, Domain 1"/>
    <property type="match status" value="1"/>
</dbReference>
<feature type="region of interest" description="Disordered" evidence="11">
    <location>
        <begin position="20"/>
        <end position="44"/>
    </location>
</feature>
<dbReference type="Gene3D" id="3.10.20.590">
    <property type="match status" value="1"/>
</dbReference>
<dbReference type="InterPro" id="IPR009008">
    <property type="entry name" value="Val/Leu/Ile-tRNA-synth_edit"/>
</dbReference>
<dbReference type="GO" id="GO:0006412">
    <property type="term" value="P:translation"/>
    <property type="evidence" value="ECO:0007669"/>
    <property type="project" value="UniProtKB-KW"/>
</dbReference>
<dbReference type="EMBL" id="JABMIG020000016">
    <property type="protein sequence ID" value="KAL3802978.1"/>
    <property type="molecule type" value="Genomic_DNA"/>
</dbReference>
<evidence type="ECO:0000256" key="6">
    <source>
        <dbReference type="ARBA" id="ARBA00022917"/>
    </source>
</evidence>
<dbReference type="Pfam" id="PF08264">
    <property type="entry name" value="Anticodon_1"/>
    <property type="match status" value="1"/>
</dbReference>
<dbReference type="EC" id="6.1.1.4" evidence="2"/>
<name>A0ABD3QS28_9STRA</name>
<feature type="domain" description="Methionyl/Valyl/Leucyl/Isoleucyl-tRNA synthetase anticodon-binding" evidence="12">
    <location>
        <begin position="808"/>
        <end position="923"/>
    </location>
</feature>
<evidence type="ECO:0000256" key="10">
    <source>
        <dbReference type="RuleBase" id="RU363039"/>
    </source>
</evidence>
<evidence type="ECO:0000256" key="8">
    <source>
        <dbReference type="ARBA" id="ARBA00030520"/>
    </source>
</evidence>
<comment type="catalytic activity">
    <reaction evidence="9">
        <text>tRNA(Leu) + L-leucine + ATP = L-leucyl-tRNA(Leu) + AMP + diphosphate</text>
        <dbReference type="Rhea" id="RHEA:11688"/>
        <dbReference type="Rhea" id="RHEA-COMP:9613"/>
        <dbReference type="Rhea" id="RHEA-COMP:9622"/>
        <dbReference type="ChEBI" id="CHEBI:30616"/>
        <dbReference type="ChEBI" id="CHEBI:33019"/>
        <dbReference type="ChEBI" id="CHEBI:57427"/>
        <dbReference type="ChEBI" id="CHEBI:78442"/>
        <dbReference type="ChEBI" id="CHEBI:78494"/>
        <dbReference type="ChEBI" id="CHEBI:456215"/>
        <dbReference type="EC" id="6.1.1.4"/>
    </reaction>
</comment>
<evidence type="ECO:0000256" key="3">
    <source>
        <dbReference type="ARBA" id="ARBA00022598"/>
    </source>
</evidence>
<evidence type="ECO:0000256" key="5">
    <source>
        <dbReference type="ARBA" id="ARBA00022840"/>
    </source>
</evidence>
<sequence>MICANDGLLSFRLMKGALPKKSASVNPHRHRDNLPSYNNNHRRHNSHLHQRSCKAKLLILVDPVSSSAFRATGSTHARRAAFLPSPPANRAAATRTSTRLLETAASTPAASTDAPAATGTGYPFSQIEPKWQSYWKKHHTFKTPDRRSATPDGQIVKSPRKKKYILDMFPYPSGAGLHVGHPEGYTASDVMARYYRMTAHDVLHPIGWDSFGLPAEQFAINTGTHPEITTAANIANFKRQLQMLGFSYDWDKEVATTDVGYVKWTQWIFLQLYKKGLAKQSEVSVNWCPALGTVLANEEVINGLSERGDHPVVRLPLRQWVLKITEYADRLEKGLQGLDWPAGTMVAQEQWIGKSEGTEIVFAVDGRDDQNVTVFTTRADTLFGVTYLTLAPEHPLVPLITTPSQKDDVDAYVTTTSSRSDLDRTSNKDKTGVFTGGYAIHPLTNEKIPIWIGDYVLGSYGTGAVMAVPAHDERDFEFAKKFGLDVKWVVESKEEGHELSKEEAFTQYGVNVNSGEFNGLTTEEAKKAITAKLSEISAGGSKITYKLRDWVFSRQRYWGEPIPIYFPVDFPNDVDPTTVDPKMDGCEHTIRYDKPIPVDEADLPLKLPEMDDFSPGDDPAGCLARAKEWRYFQKDGKWYARETNTMPQWAGSCWYYFRFLDPKNDDAAFSPELDEDWMPVDLYVGGAEHAVLHLLYARFWHQVLYDLGYTKHPEPFQKLVHQGMILGSDGEKMSKSRGNVVNPDDVVDAHGADALRLYEMFMGPLEAVKPWQTSQVAGVVRFQNKLYNVVQSAVQNESDVAMDEETTKILHKTMKKVTEDIESMSFNTAISAMMVLTNHLTTLKDKVPWEAAEKLTLMVSPFAPHLGEECWNLLGHDKSLAYHPWVEYDEALCVDNTVTIGVQVNGKKRGEIEISVDADQEVAVEQAMKVQTILNQVDGKEVKKVIFVPGRILNIIVK</sequence>
<organism evidence="15 16">
    <name type="scientific">Cyclotella cryptica</name>
    <dbReference type="NCBI Taxonomy" id="29204"/>
    <lineage>
        <taxon>Eukaryota</taxon>
        <taxon>Sar</taxon>
        <taxon>Stramenopiles</taxon>
        <taxon>Ochrophyta</taxon>
        <taxon>Bacillariophyta</taxon>
        <taxon>Coscinodiscophyceae</taxon>
        <taxon>Thalassiosirophycidae</taxon>
        <taxon>Stephanodiscales</taxon>
        <taxon>Stephanodiscaceae</taxon>
        <taxon>Cyclotella</taxon>
    </lineage>
</organism>
<keyword evidence="3 10" id="KW-0436">Ligase</keyword>
<dbReference type="GO" id="GO:0005524">
    <property type="term" value="F:ATP binding"/>
    <property type="evidence" value="ECO:0007669"/>
    <property type="project" value="UniProtKB-KW"/>
</dbReference>
<feature type="domain" description="Methionyl/Leucyl tRNA synthetase" evidence="13">
    <location>
        <begin position="169"/>
        <end position="300"/>
    </location>
</feature>
<keyword evidence="16" id="KW-1185">Reference proteome</keyword>
<dbReference type="AlphaFoldDB" id="A0ABD3QS28"/>
<dbReference type="InterPro" id="IPR009080">
    <property type="entry name" value="tRNAsynth_Ia_anticodon-bd"/>
</dbReference>
<dbReference type="Pfam" id="PF13603">
    <property type="entry name" value="tRNA-synt_1_2"/>
    <property type="match status" value="1"/>
</dbReference>
<dbReference type="FunFam" id="3.40.50.620:FF:000077">
    <property type="entry name" value="Leucine--tRNA ligase"/>
    <property type="match status" value="1"/>
</dbReference>
<evidence type="ECO:0000256" key="11">
    <source>
        <dbReference type="SAM" id="MobiDB-lite"/>
    </source>
</evidence>
<evidence type="ECO:0000259" key="14">
    <source>
        <dbReference type="Pfam" id="PF13603"/>
    </source>
</evidence>
<feature type="domain" description="Methionyl/Leucyl tRNA synthetase" evidence="13">
    <location>
        <begin position="699"/>
        <end position="766"/>
    </location>
</feature>
<dbReference type="InterPro" id="IPR014729">
    <property type="entry name" value="Rossmann-like_a/b/a_fold"/>
</dbReference>
<dbReference type="InterPro" id="IPR025709">
    <property type="entry name" value="Leu_tRNA-synth_edit"/>
</dbReference>
<dbReference type="InterPro" id="IPR001412">
    <property type="entry name" value="aa-tRNA-synth_I_CS"/>
</dbReference>
<dbReference type="Gene3D" id="3.40.50.620">
    <property type="entry name" value="HUPs"/>
    <property type="match status" value="2"/>
</dbReference>
<proteinExistence type="inferred from homology"/>
<dbReference type="Proteomes" id="UP001516023">
    <property type="component" value="Unassembled WGS sequence"/>
</dbReference>
<evidence type="ECO:0000256" key="9">
    <source>
        <dbReference type="ARBA" id="ARBA00047469"/>
    </source>
</evidence>
<evidence type="ECO:0000256" key="4">
    <source>
        <dbReference type="ARBA" id="ARBA00022741"/>
    </source>
</evidence>
<evidence type="ECO:0000256" key="7">
    <source>
        <dbReference type="ARBA" id="ARBA00023146"/>
    </source>
</evidence>
<evidence type="ECO:0000313" key="15">
    <source>
        <dbReference type="EMBL" id="KAL3802978.1"/>
    </source>
</evidence>
<feature type="domain" description="Leucyl-tRNA synthetase editing" evidence="14">
    <location>
        <begin position="350"/>
        <end position="533"/>
    </location>
</feature>
<dbReference type="NCBIfam" id="TIGR00396">
    <property type="entry name" value="leuS_bact"/>
    <property type="match status" value="1"/>
</dbReference>
<keyword evidence="5 10" id="KW-0067">ATP-binding</keyword>
<comment type="caution">
    <text evidence="15">The sequence shown here is derived from an EMBL/GenBank/DDBJ whole genome shotgun (WGS) entry which is preliminary data.</text>
</comment>
<reference evidence="15 16" key="1">
    <citation type="journal article" date="2020" name="G3 (Bethesda)">
        <title>Improved Reference Genome for Cyclotella cryptica CCMP332, a Model for Cell Wall Morphogenesis, Salinity Adaptation, and Lipid Production in Diatoms (Bacillariophyta).</title>
        <authorList>
            <person name="Roberts W.R."/>
            <person name="Downey K.M."/>
            <person name="Ruck E.C."/>
            <person name="Traller J.C."/>
            <person name="Alverson A.J."/>
        </authorList>
    </citation>
    <scope>NUCLEOTIDE SEQUENCE [LARGE SCALE GENOMIC DNA]</scope>
    <source>
        <strain evidence="15 16">CCMP332</strain>
    </source>
</reference>
<dbReference type="InterPro" id="IPR002302">
    <property type="entry name" value="Leu-tRNA-ligase"/>
</dbReference>
<dbReference type="CDD" id="cd07958">
    <property type="entry name" value="Anticodon_Ia_Leu_BEm"/>
    <property type="match status" value="1"/>
</dbReference>
<dbReference type="FunFam" id="1.10.730.10:FF:000011">
    <property type="entry name" value="Leucine--tRNA ligase chloroplastic/mitochondrial"/>
    <property type="match status" value="1"/>
</dbReference>
<evidence type="ECO:0000259" key="12">
    <source>
        <dbReference type="Pfam" id="PF08264"/>
    </source>
</evidence>
<comment type="similarity">
    <text evidence="1 10">Belongs to the class-I aminoacyl-tRNA synthetase family.</text>
</comment>